<reference evidence="2" key="1">
    <citation type="submission" date="2019-06" db="EMBL/GenBank/DDBJ databases">
        <authorList>
            <person name="Zheng W."/>
        </authorList>
    </citation>
    <scope>NUCLEOTIDE SEQUENCE</scope>
    <source>
        <strain evidence="2">QDHG01</strain>
    </source>
</reference>
<keyword evidence="1" id="KW-1133">Transmembrane helix</keyword>
<protein>
    <submittedName>
        <fullName evidence="2">Uncharacterized protein</fullName>
    </submittedName>
</protein>
<dbReference type="AlphaFoldDB" id="A0A8J8NUP8"/>
<sequence>MLTAPICLQLITKMRPTFNLFFQYSEQLWLLTLYIINNRPLRPAILFHFLYILPYLLGPIISTHHFLQAQFAPFQPSVTILWVFVAGGLMPGELVCGAGEGARVWVCIVEAAEEVDASDHFQEDRIHRGEGALRLVAVGAVLIFHQPYIYTLLAEQLILAGRALHRVPRLYNHLVAYSAEDEIFDILNIFYILDPVLIKKKIIFFSILSQRVFQIWSTVAVRTIARVLLNAVHYFTIIL</sequence>
<name>A0A8J8NUP8_HALGN</name>
<organism evidence="2 3">
    <name type="scientific">Halteria grandinella</name>
    <dbReference type="NCBI Taxonomy" id="5974"/>
    <lineage>
        <taxon>Eukaryota</taxon>
        <taxon>Sar</taxon>
        <taxon>Alveolata</taxon>
        <taxon>Ciliophora</taxon>
        <taxon>Intramacronucleata</taxon>
        <taxon>Spirotrichea</taxon>
        <taxon>Stichotrichia</taxon>
        <taxon>Sporadotrichida</taxon>
        <taxon>Halteriidae</taxon>
        <taxon>Halteria</taxon>
    </lineage>
</organism>
<proteinExistence type="predicted"/>
<feature type="transmembrane region" description="Helical" evidence="1">
    <location>
        <begin position="44"/>
        <end position="67"/>
    </location>
</feature>
<keyword evidence="1" id="KW-0812">Transmembrane</keyword>
<comment type="caution">
    <text evidence="2">The sequence shown here is derived from an EMBL/GenBank/DDBJ whole genome shotgun (WGS) entry which is preliminary data.</text>
</comment>
<evidence type="ECO:0000313" key="3">
    <source>
        <dbReference type="Proteomes" id="UP000785679"/>
    </source>
</evidence>
<keyword evidence="3" id="KW-1185">Reference proteome</keyword>
<dbReference type="EMBL" id="RRYP01007068">
    <property type="protein sequence ID" value="TNV80760.1"/>
    <property type="molecule type" value="Genomic_DNA"/>
</dbReference>
<evidence type="ECO:0000256" key="1">
    <source>
        <dbReference type="SAM" id="Phobius"/>
    </source>
</evidence>
<accession>A0A8J8NUP8</accession>
<dbReference type="Proteomes" id="UP000785679">
    <property type="component" value="Unassembled WGS sequence"/>
</dbReference>
<gene>
    <name evidence="2" type="ORF">FGO68_gene14330</name>
</gene>
<evidence type="ECO:0000313" key="2">
    <source>
        <dbReference type="EMBL" id="TNV80760.1"/>
    </source>
</evidence>
<keyword evidence="1" id="KW-0472">Membrane</keyword>